<dbReference type="PANTHER" id="PTHR38459:SF1">
    <property type="entry name" value="PROPHAGE BACTOPRENOL-LINKED GLUCOSE TRANSLOCASE HOMOLOG"/>
    <property type="match status" value="1"/>
</dbReference>
<keyword evidence="4 7" id="KW-1133">Transmembrane helix</keyword>
<dbReference type="GO" id="GO:0005886">
    <property type="term" value="C:plasma membrane"/>
    <property type="evidence" value="ECO:0007669"/>
    <property type="project" value="TreeGrafter"/>
</dbReference>
<comment type="similarity">
    <text evidence="2">Belongs to the GtrA family.</text>
</comment>
<dbReference type="Proteomes" id="UP000309033">
    <property type="component" value="Unassembled WGS sequence"/>
</dbReference>
<proteinExistence type="inferred from homology"/>
<comment type="subcellular location">
    <subcellularLocation>
        <location evidence="1">Membrane</location>
        <topology evidence="1">Multi-pass membrane protein</topology>
    </subcellularLocation>
</comment>
<sequence length="223" mass="24195">MQFLRRAYERFATLIHELIKFGAVGAIAFVIDFFGANLLTFGLDVGPMKSKVISTVVATTFAYAGNRFWTYRHRQQSGLRREYILFFLLNGIALIPPMITIGFRTYTLGMHDLLSYNVAQIIGVVIGTLFRFWSYKKWVFLAVPEPVESEGPAVGAGALVASGTKADSQKTGPQKAGSEKIGPLKTGPQKSGAKTGKKARAKAGARAAVKADVPAQPDPITAR</sequence>
<evidence type="ECO:0000256" key="4">
    <source>
        <dbReference type="ARBA" id="ARBA00022989"/>
    </source>
</evidence>
<dbReference type="EMBL" id="VANP01000003">
    <property type="protein sequence ID" value="TLP62156.1"/>
    <property type="molecule type" value="Genomic_DNA"/>
</dbReference>
<gene>
    <name evidence="9" type="ORF">FED44_09300</name>
</gene>
<evidence type="ECO:0000256" key="2">
    <source>
        <dbReference type="ARBA" id="ARBA00009399"/>
    </source>
</evidence>
<reference evidence="9" key="1">
    <citation type="submission" date="2019-05" db="EMBL/GenBank/DDBJ databases">
        <title>Isolation, diversity and antifungal activity of Actinobacteria from wheat.</title>
        <authorList>
            <person name="Yu B."/>
        </authorList>
    </citation>
    <scope>NUCLEOTIDE SEQUENCE [LARGE SCALE GENOMIC DNA]</scope>
    <source>
        <strain evidence="9">NEAU-HEGS1-5</strain>
    </source>
</reference>
<evidence type="ECO:0000256" key="5">
    <source>
        <dbReference type="ARBA" id="ARBA00023136"/>
    </source>
</evidence>
<protein>
    <submittedName>
        <fullName evidence="9">GtrA family protein</fullName>
    </submittedName>
</protein>
<dbReference type="OrthoDB" id="9807815at2"/>
<evidence type="ECO:0000256" key="3">
    <source>
        <dbReference type="ARBA" id="ARBA00022692"/>
    </source>
</evidence>
<dbReference type="Pfam" id="PF04138">
    <property type="entry name" value="GtrA_DPMS_TM"/>
    <property type="match status" value="1"/>
</dbReference>
<evidence type="ECO:0000313" key="9">
    <source>
        <dbReference type="EMBL" id="TLP62156.1"/>
    </source>
</evidence>
<dbReference type="InterPro" id="IPR007267">
    <property type="entry name" value="GtrA_DPMS_TM"/>
</dbReference>
<dbReference type="InterPro" id="IPR051401">
    <property type="entry name" value="GtrA_CellWall_Glycosyl"/>
</dbReference>
<accession>A0A5R8ZBC4</accession>
<feature type="transmembrane region" description="Helical" evidence="7">
    <location>
        <begin position="21"/>
        <end position="40"/>
    </location>
</feature>
<feature type="region of interest" description="Disordered" evidence="6">
    <location>
        <begin position="163"/>
        <end position="223"/>
    </location>
</feature>
<evidence type="ECO:0000256" key="1">
    <source>
        <dbReference type="ARBA" id="ARBA00004141"/>
    </source>
</evidence>
<name>A0A5R8ZBC4_9ACTN</name>
<organism evidence="9 10">
    <name type="scientific">Microbispora triticiradicis</name>
    <dbReference type="NCBI Taxonomy" id="2200763"/>
    <lineage>
        <taxon>Bacteria</taxon>
        <taxon>Bacillati</taxon>
        <taxon>Actinomycetota</taxon>
        <taxon>Actinomycetes</taxon>
        <taxon>Streptosporangiales</taxon>
        <taxon>Streptosporangiaceae</taxon>
        <taxon>Microbispora</taxon>
    </lineage>
</organism>
<evidence type="ECO:0000256" key="7">
    <source>
        <dbReference type="SAM" id="Phobius"/>
    </source>
</evidence>
<keyword evidence="10" id="KW-1185">Reference proteome</keyword>
<evidence type="ECO:0000313" key="10">
    <source>
        <dbReference type="Proteomes" id="UP000309033"/>
    </source>
</evidence>
<evidence type="ECO:0000256" key="6">
    <source>
        <dbReference type="SAM" id="MobiDB-lite"/>
    </source>
</evidence>
<dbReference type="PANTHER" id="PTHR38459">
    <property type="entry name" value="PROPHAGE BACTOPRENOL-LINKED GLUCOSE TRANSLOCASE HOMOLOG"/>
    <property type="match status" value="1"/>
</dbReference>
<dbReference type="AlphaFoldDB" id="A0A5R8ZBC4"/>
<feature type="domain" description="GtrA/DPMS transmembrane" evidence="8">
    <location>
        <begin position="20"/>
        <end position="140"/>
    </location>
</feature>
<keyword evidence="5 7" id="KW-0472">Membrane</keyword>
<comment type="caution">
    <text evidence="9">The sequence shown here is derived from an EMBL/GenBank/DDBJ whole genome shotgun (WGS) entry which is preliminary data.</text>
</comment>
<evidence type="ECO:0000259" key="8">
    <source>
        <dbReference type="Pfam" id="PF04138"/>
    </source>
</evidence>
<dbReference type="GO" id="GO:0000271">
    <property type="term" value="P:polysaccharide biosynthetic process"/>
    <property type="evidence" value="ECO:0007669"/>
    <property type="project" value="InterPro"/>
</dbReference>
<feature type="transmembrane region" description="Helical" evidence="7">
    <location>
        <begin position="113"/>
        <end position="133"/>
    </location>
</feature>
<keyword evidence="3 7" id="KW-0812">Transmembrane</keyword>
<feature type="transmembrane region" description="Helical" evidence="7">
    <location>
        <begin position="52"/>
        <end position="71"/>
    </location>
</feature>
<feature type="transmembrane region" description="Helical" evidence="7">
    <location>
        <begin position="83"/>
        <end position="101"/>
    </location>
</feature>